<evidence type="ECO:0000259" key="14">
    <source>
        <dbReference type="PROSITE" id="PS50177"/>
    </source>
</evidence>
<feature type="compositionally biased region" description="Basic and acidic residues" evidence="12">
    <location>
        <begin position="477"/>
        <end position="503"/>
    </location>
</feature>
<evidence type="ECO:0000256" key="1">
    <source>
        <dbReference type="ARBA" id="ARBA00004210"/>
    </source>
</evidence>
<dbReference type="InterPro" id="IPR034376">
    <property type="entry name" value="G3BP2_RRM"/>
</dbReference>
<dbReference type="SUPFAM" id="SSF54427">
    <property type="entry name" value="NTF2-like"/>
    <property type="match status" value="1"/>
</dbReference>
<evidence type="ECO:0000256" key="9">
    <source>
        <dbReference type="ARBA" id="ARBA00022859"/>
    </source>
</evidence>
<evidence type="ECO:0000313" key="16">
    <source>
        <dbReference type="Proteomes" id="UP000472262"/>
    </source>
</evidence>
<evidence type="ECO:0000256" key="11">
    <source>
        <dbReference type="PROSITE-ProRule" id="PRU00176"/>
    </source>
</evidence>
<dbReference type="Gene3D" id="3.10.450.50">
    <property type="match status" value="1"/>
</dbReference>
<dbReference type="Ensembl" id="ENSSGRT00000032486.1">
    <property type="protein sequence ID" value="ENSSGRP00000030237.1"/>
    <property type="gene ID" value="ENSSGRG00000017096.1"/>
</dbReference>
<name>A0A672M110_SINGR</name>
<sequence>MVMEKPSPLLVGREFVRQYYTLLNKAPDFLHRFYGRNSSYVHGGLDSNGKLSEAVYGQAEIHKKVMSLQFSECHTKIRHVDAHATLSDGVVVQVMGELSNNGQPMRKFLQTFVLAPEGSVANKFYVHNDIFRYEDEVFGDSEAELDEESEEETDEPEDRQPSPEPLQDSPSNANCYEPHPVSYNNGVEEAHEEAVMELEPEVAPEPKIEELKLKAEEKVVEEFEEKAPSPVPMELPPNIQEPPKTSSWASVTSKNLPLAGTIPSSGAQPHVVKAPNSQPRVETKPEVSSASIRPRDQRIRDRPSVTSRGPRSGMNLEYLQLSKYFHTFCTNCFITDNFHLLLMCFRTFELFLWIFFLVSLDGVSSSDSQTGKPHFSFVNKGRGDESSEMDSRRVVRYPDSHQLFVGNLPHDIDESELKDFFMTFGNVVELRINTKGTGGKIPNFGFVVFDDSEPVQRILGVKPIMFRGEVRLNVEEKKTRAMRERETRSGGGEDRRDARRSDRGPGGPRGIPGSSMMRDRDGRGPPSRVSTVPKPGMASGRGAGSSEGRFTAQRR</sequence>
<keyword evidence="5" id="KW-1017">Isopeptide bond</keyword>
<dbReference type="CDD" id="cd00780">
    <property type="entry name" value="NTF2"/>
    <property type="match status" value="1"/>
</dbReference>
<dbReference type="FunCoup" id="A0A672M110">
    <property type="interactions" value="2351"/>
</dbReference>
<dbReference type="Proteomes" id="UP000472262">
    <property type="component" value="Unassembled WGS sequence"/>
</dbReference>
<dbReference type="Pfam" id="PF00076">
    <property type="entry name" value="RRM_1"/>
    <property type="match status" value="1"/>
</dbReference>
<dbReference type="PROSITE" id="PS50102">
    <property type="entry name" value="RRM"/>
    <property type="match status" value="1"/>
</dbReference>
<evidence type="ECO:0000256" key="6">
    <source>
        <dbReference type="ARBA" id="ARBA00022553"/>
    </source>
</evidence>
<dbReference type="FunFam" id="3.30.70.330:FF:000682">
    <property type="entry name" value="Ras GTPase-activating protein-binding protein 2"/>
    <property type="match status" value="1"/>
</dbReference>
<keyword evidence="6" id="KW-0597">Phosphoprotein</keyword>
<evidence type="ECO:0000313" key="15">
    <source>
        <dbReference type="Ensembl" id="ENSSGRP00000030237.1"/>
    </source>
</evidence>
<dbReference type="InterPro" id="IPR000504">
    <property type="entry name" value="RRM_dom"/>
</dbReference>
<keyword evidence="8" id="KW-0832">Ubl conjugation</keyword>
<keyword evidence="7" id="KW-0399">Innate immunity</keyword>
<dbReference type="GO" id="GO:0010494">
    <property type="term" value="C:cytoplasmic stress granule"/>
    <property type="evidence" value="ECO:0007669"/>
    <property type="project" value="UniProtKB-SubCell"/>
</dbReference>
<keyword evidence="3" id="KW-0488">Methylation</keyword>
<gene>
    <name evidence="15" type="primary">g3bp2a</name>
</gene>
<dbReference type="GO" id="GO:0045087">
    <property type="term" value="P:innate immune response"/>
    <property type="evidence" value="ECO:0007669"/>
    <property type="project" value="UniProtKB-KW"/>
</dbReference>
<dbReference type="Pfam" id="PF02136">
    <property type="entry name" value="NTF2"/>
    <property type="match status" value="1"/>
</dbReference>
<evidence type="ECO:0000256" key="7">
    <source>
        <dbReference type="ARBA" id="ARBA00022588"/>
    </source>
</evidence>
<comment type="subcellular location">
    <subcellularLocation>
        <location evidence="1">Cytoplasm</location>
        <location evidence="1">Stress granule</location>
    </subcellularLocation>
</comment>
<dbReference type="InterPro" id="IPR002075">
    <property type="entry name" value="NTF2_dom"/>
</dbReference>
<dbReference type="Gene3D" id="3.30.70.330">
    <property type="match status" value="1"/>
</dbReference>
<evidence type="ECO:0008006" key="17">
    <source>
        <dbReference type="Google" id="ProtNLM"/>
    </source>
</evidence>
<evidence type="ECO:0000256" key="3">
    <source>
        <dbReference type="ARBA" id="ARBA00022481"/>
    </source>
</evidence>
<evidence type="ECO:0000256" key="8">
    <source>
        <dbReference type="ARBA" id="ARBA00022843"/>
    </source>
</evidence>
<dbReference type="InterPro" id="IPR035979">
    <property type="entry name" value="RBD_domain_sf"/>
</dbReference>
<dbReference type="GO" id="GO:0005829">
    <property type="term" value="C:cytosol"/>
    <property type="evidence" value="ECO:0007669"/>
    <property type="project" value="TreeGrafter"/>
</dbReference>
<feature type="region of interest" description="Disordered" evidence="12">
    <location>
        <begin position="224"/>
        <end position="312"/>
    </location>
</feature>
<feature type="region of interest" description="Disordered" evidence="12">
    <location>
        <begin position="142"/>
        <end position="209"/>
    </location>
</feature>
<feature type="compositionally biased region" description="Acidic residues" evidence="12">
    <location>
        <begin position="142"/>
        <end position="157"/>
    </location>
</feature>
<keyword evidence="2" id="KW-0813">Transport</keyword>
<evidence type="ECO:0000259" key="13">
    <source>
        <dbReference type="PROSITE" id="PS50102"/>
    </source>
</evidence>
<reference evidence="15" key="1">
    <citation type="submission" date="2025-08" db="UniProtKB">
        <authorList>
            <consortium name="Ensembl"/>
        </authorList>
    </citation>
    <scope>IDENTIFICATION</scope>
</reference>
<dbReference type="GO" id="GO:0003729">
    <property type="term" value="F:mRNA binding"/>
    <property type="evidence" value="ECO:0007669"/>
    <property type="project" value="TreeGrafter"/>
</dbReference>
<feature type="compositionally biased region" description="Polar residues" evidence="12">
    <location>
        <begin position="243"/>
        <end position="255"/>
    </location>
</feature>
<dbReference type="GO" id="GO:1990904">
    <property type="term" value="C:ribonucleoprotein complex"/>
    <property type="evidence" value="ECO:0007669"/>
    <property type="project" value="TreeGrafter"/>
</dbReference>
<evidence type="ECO:0000256" key="12">
    <source>
        <dbReference type="SAM" id="MobiDB-lite"/>
    </source>
</evidence>
<feature type="domain" description="NTF2" evidence="14">
    <location>
        <begin position="11"/>
        <end position="133"/>
    </location>
</feature>
<feature type="compositionally biased region" description="Basic and acidic residues" evidence="12">
    <location>
        <begin position="293"/>
        <end position="303"/>
    </location>
</feature>
<reference evidence="15" key="2">
    <citation type="submission" date="2025-09" db="UniProtKB">
        <authorList>
            <consortium name="Ensembl"/>
        </authorList>
    </citation>
    <scope>IDENTIFICATION</scope>
</reference>
<feature type="compositionally biased region" description="Polar residues" evidence="12">
    <location>
        <begin position="275"/>
        <end position="290"/>
    </location>
</feature>
<dbReference type="InterPro" id="IPR032710">
    <property type="entry name" value="NTF2-like_dom_sf"/>
</dbReference>
<dbReference type="OMA" id="YGQMDIN"/>
<dbReference type="PROSITE" id="PS50177">
    <property type="entry name" value="NTF2_DOMAIN"/>
    <property type="match status" value="1"/>
</dbReference>
<dbReference type="InterPro" id="IPR018222">
    <property type="entry name" value="Nuclear_transport_factor_2_euk"/>
</dbReference>
<keyword evidence="10 11" id="KW-0694">RNA-binding</keyword>
<keyword evidence="9" id="KW-0391">Immunity</keyword>
<dbReference type="FunFam" id="3.10.450.50:FF:000002">
    <property type="entry name" value="Ras GTPase-activating protein-binding protein 2 isoform 1"/>
    <property type="match status" value="1"/>
</dbReference>
<dbReference type="InterPro" id="IPR039539">
    <property type="entry name" value="Ras_GTPase_bind_prot"/>
</dbReference>
<keyword evidence="16" id="KW-1185">Reference proteome</keyword>
<dbReference type="SMART" id="SM00360">
    <property type="entry name" value="RRM"/>
    <property type="match status" value="1"/>
</dbReference>
<dbReference type="AlphaFoldDB" id="A0A672M110"/>
<keyword evidence="4" id="KW-0963">Cytoplasm</keyword>
<evidence type="ECO:0000256" key="5">
    <source>
        <dbReference type="ARBA" id="ARBA00022499"/>
    </source>
</evidence>
<protein>
    <recommendedName>
        <fullName evidence="17">GTPase activating protein (SH3 domain) binding protein 2</fullName>
    </recommendedName>
</protein>
<dbReference type="InterPro" id="IPR012677">
    <property type="entry name" value="Nucleotide-bd_a/b_plait_sf"/>
</dbReference>
<feature type="region of interest" description="Disordered" evidence="12">
    <location>
        <begin position="477"/>
        <end position="555"/>
    </location>
</feature>
<evidence type="ECO:0000256" key="10">
    <source>
        <dbReference type="ARBA" id="ARBA00022884"/>
    </source>
</evidence>
<accession>A0A672M110</accession>
<evidence type="ECO:0000256" key="2">
    <source>
        <dbReference type="ARBA" id="ARBA00022448"/>
    </source>
</evidence>
<dbReference type="PANTHER" id="PTHR10693:SF10">
    <property type="entry name" value="RAS GTPASE-ACTIVATING PROTEIN-BINDING PROTEIN 2"/>
    <property type="match status" value="1"/>
</dbReference>
<dbReference type="SUPFAM" id="SSF54928">
    <property type="entry name" value="RNA-binding domain, RBD"/>
    <property type="match status" value="1"/>
</dbReference>
<dbReference type="InParanoid" id="A0A672M110"/>
<evidence type="ECO:0000256" key="4">
    <source>
        <dbReference type="ARBA" id="ARBA00022490"/>
    </source>
</evidence>
<dbReference type="PANTHER" id="PTHR10693">
    <property type="entry name" value="RAS GTPASE-ACTIVATING PROTEIN-BINDING PROTEIN"/>
    <property type="match status" value="1"/>
</dbReference>
<proteinExistence type="predicted"/>
<organism evidence="15 16">
    <name type="scientific">Sinocyclocheilus grahami</name>
    <name type="common">Dianchi golden-line fish</name>
    <name type="synonym">Barbus grahami</name>
    <dbReference type="NCBI Taxonomy" id="75366"/>
    <lineage>
        <taxon>Eukaryota</taxon>
        <taxon>Metazoa</taxon>
        <taxon>Chordata</taxon>
        <taxon>Craniata</taxon>
        <taxon>Vertebrata</taxon>
        <taxon>Euteleostomi</taxon>
        <taxon>Actinopterygii</taxon>
        <taxon>Neopterygii</taxon>
        <taxon>Teleostei</taxon>
        <taxon>Ostariophysi</taxon>
        <taxon>Cypriniformes</taxon>
        <taxon>Cyprinidae</taxon>
        <taxon>Cyprininae</taxon>
        <taxon>Sinocyclocheilus</taxon>
    </lineage>
</organism>
<dbReference type="CDD" id="cd12464">
    <property type="entry name" value="RRM_G3BP2"/>
    <property type="match status" value="1"/>
</dbReference>
<feature type="domain" description="RRM" evidence="13">
    <location>
        <begin position="401"/>
        <end position="479"/>
    </location>
</feature>